<reference evidence="4 5" key="1">
    <citation type="journal article" date="2014" name="J Genomics">
        <title>Draft Genome Sequence of the Extremely Halophilic Phototrophic Purple Sulfur Bacterium Halorhodospira halochloris.</title>
        <authorList>
            <person name="Singh K.S."/>
            <person name="Kirksey J."/>
            <person name="Hoff W.D."/>
            <person name="Deole R."/>
        </authorList>
    </citation>
    <scope>NUCLEOTIDE SEQUENCE [LARGE SCALE GENOMIC DNA]</scope>
    <source>
        <strain evidence="4 5">A</strain>
    </source>
</reference>
<dbReference type="Proteomes" id="UP000019442">
    <property type="component" value="Chromosome"/>
</dbReference>
<dbReference type="HOGENOM" id="CLU_023668_1_0_6"/>
<dbReference type="EMBL" id="CP007268">
    <property type="protein sequence ID" value="AHK78170.1"/>
    <property type="molecule type" value="Genomic_DNA"/>
</dbReference>
<reference evidence="5" key="2">
    <citation type="submission" date="2014-02" db="EMBL/GenBank/DDBJ databases">
        <title>Draft Genome Sequence of extremely halophilic bacteria Halorhodospira halochloris.</title>
        <authorList>
            <person name="Singh K.S."/>
        </authorList>
    </citation>
    <scope>NUCLEOTIDE SEQUENCE [LARGE SCALE GENOMIC DNA]</scope>
    <source>
        <strain evidence="5">A</strain>
    </source>
</reference>
<sequence length="460" mass="50910">MAALLHDLGKPAVDQRVTLHRADGQSVGIWDPLAGPMTDVPHCHAYTVTYRPRRRHGFHERVTSLLVHHIMPARGLCWLASDQTLFAQWVATLAGDMNEAGALGEIIQEADGLSVARNLGAGDSPRVAPARTRPLWERLLTGLRYLLDQGELPLNRNGAAGWLVGDDLWLVSKRAIDALRAHLIAEGHSGIPSSNDRIYDTLQEHGILEPYGERAIWHTTVAGAGWSHELTLIRIPVRRIWAEPDNRPGYFEGTVTPRAPEAREDNAHEPTEPDQNDAQRDPVGDLPSPTPAAPIATDNTPPIEPEAPRPDNEYVPGLEPASASDSRQDEPRGDDDGPTDAGSRFLQWLQREALARRMDVNTPHARIHVVEEGVLLVSPAVFKDYASQNPDHGSWEYVQKRFMKLRVHQKRPDGTNVHRYLVKGARRQSVVKGILLPDTAMVFSEGVEVALVNPHLQASR</sequence>
<feature type="compositionally biased region" description="Basic and acidic residues" evidence="1">
    <location>
        <begin position="260"/>
        <end position="283"/>
    </location>
</feature>
<evidence type="ECO:0000313" key="5">
    <source>
        <dbReference type="Proteomes" id="UP000019442"/>
    </source>
</evidence>
<dbReference type="NCBIfam" id="NF041494">
    <property type="entry name" value="MobH"/>
    <property type="match status" value="1"/>
</dbReference>
<evidence type="ECO:0000313" key="4">
    <source>
        <dbReference type="EMBL" id="AHK78170.1"/>
    </source>
</evidence>
<evidence type="ECO:0000259" key="2">
    <source>
        <dbReference type="Pfam" id="PF07514"/>
    </source>
</evidence>
<dbReference type="Gene3D" id="1.10.3210.40">
    <property type="match status" value="1"/>
</dbReference>
<proteinExistence type="predicted"/>
<dbReference type="PATRIC" id="fig|1354791.3.peg.808"/>
<dbReference type="InterPro" id="IPR036390">
    <property type="entry name" value="WH_DNA-bd_sf"/>
</dbReference>
<organism evidence="4 5">
    <name type="scientific">Ectothiorhodospira haloalkaliphila</name>
    <dbReference type="NCBI Taxonomy" id="421628"/>
    <lineage>
        <taxon>Bacteria</taxon>
        <taxon>Pseudomonadati</taxon>
        <taxon>Pseudomonadota</taxon>
        <taxon>Gammaproteobacteria</taxon>
        <taxon>Chromatiales</taxon>
        <taxon>Ectothiorhodospiraceae</taxon>
        <taxon>Ectothiorhodospira</taxon>
    </lineage>
</organism>
<dbReference type="Gene3D" id="2.40.10.200">
    <property type="entry name" value="STY4665 C-terminal domain-like"/>
    <property type="match status" value="1"/>
</dbReference>
<dbReference type="InterPro" id="IPR036388">
    <property type="entry name" value="WH-like_DNA-bd_sf"/>
</dbReference>
<dbReference type="Pfam" id="PF07515">
    <property type="entry name" value="TraI_2_C"/>
    <property type="match status" value="1"/>
</dbReference>
<dbReference type="Pfam" id="PF07514">
    <property type="entry name" value="TraI_2"/>
    <property type="match status" value="1"/>
</dbReference>
<feature type="compositionally biased region" description="Basic and acidic residues" evidence="1">
    <location>
        <begin position="326"/>
        <end position="335"/>
    </location>
</feature>
<protein>
    <submittedName>
        <fullName evidence="4">Uncharacterized protein</fullName>
    </submittedName>
</protein>
<dbReference type="InterPro" id="IPR011119">
    <property type="entry name" value="Unchr_helicase_relaxase_TraI"/>
</dbReference>
<feature type="domain" description="Uncharacterised" evidence="2">
    <location>
        <begin position="2"/>
        <end position="213"/>
    </location>
</feature>
<evidence type="ECO:0000256" key="1">
    <source>
        <dbReference type="SAM" id="MobiDB-lite"/>
    </source>
</evidence>
<dbReference type="AlphaFoldDB" id="W8L2M7"/>
<gene>
    <name evidence="4" type="ORF">M911_02100</name>
</gene>
<evidence type="ECO:0000259" key="3">
    <source>
        <dbReference type="Pfam" id="PF07515"/>
    </source>
</evidence>
<accession>W8L2M7</accession>
<feature type="region of interest" description="Disordered" evidence="1">
    <location>
        <begin position="246"/>
        <end position="342"/>
    </location>
</feature>
<dbReference type="KEGG" id="hhc:M911_02100"/>
<dbReference type="SUPFAM" id="SSF46785">
    <property type="entry name" value="Winged helix' DNA-binding domain"/>
    <property type="match status" value="1"/>
</dbReference>
<name>W8L2M7_9GAMM</name>
<dbReference type="Gene3D" id="1.10.10.10">
    <property type="entry name" value="Winged helix-like DNA-binding domain superfamily/Winged helix DNA-binding domain"/>
    <property type="match status" value="1"/>
</dbReference>
<feature type="domain" description="Putative conjugal transfer nickase/helicase TraI C-terminal" evidence="3">
    <location>
        <begin position="341"/>
        <end position="457"/>
    </location>
</feature>
<keyword evidence="5" id="KW-1185">Reference proteome</keyword>
<dbReference type="InterPro" id="IPR011093">
    <property type="entry name" value="TraI_2_C"/>
</dbReference>